<reference evidence="2" key="1">
    <citation type="journal article" date="2013" name="Ind. Biotechnol.">
        <title>Comparative genomics analysis of Trichoderma reesei strains.</title>
        <authorList>
            <person name="Koike H."/>
            <person name="Aerts A."/>
            <person name="LaButti K."/>
            <person name="Grigoriev I.V."/>
            <person name="Baker S.E."/>
        </authorList>
    </citation>
    <scope>NUCLEOTIDE SEQUENCE [LARGE SCALE GENOMIC DNA]</scope>
    <source>
        <strain evidence="2">ATCC 56765 / BCRC 32924 / NRRL 11460 / Rut C-30</strain>
    </source>
</reference>
<gene>
    <name evidence="1" type="ORF">M419DRAFT_91212</name>
</gene>
<dbReference type="HOGENOM" id="CLU_120620_0_0_1"/>
<dbReference type="EMBL" id="KI911169">
    <property type="protein sequence ID" value="ETR97582.1"/>
    <property type="molecule type" value="Genomic_DNA"/>
</dbReference>
<dbReference type="OrthoDB" id="5220127at2759"/>
<dbReference type="KEGG" id="trr:M419DRAFT_91212"/>
<accession>A0A024RXI8</accession>
<organism evidence="1 2">
    <name type="scientific">Hypocrea jecorina (strain ATCC 56765 / BCRC 32924 / NRRL 11460 / Rut C-30)</name>
    <name type="common">Trichoderma reesei</name>
    <dbReference type="NCBI Taxonomy" id="1344414"/>
    <lineage>
        <taxon>Eukaryota</taxon>
        <taxon>Fungi</taxon>
        <taxon>Dikarya</taxon>
        <taxon>Ascomycota</taxon>
        <taxon>Pezizomycotina</taxon>
        <taxon>Sordariomycetes</taxon>
        <taxon>Hypocreomycetidae</taxon>
        <taxon>Hypocreales</taxon>
        <taxon>Hypocreaceae</taxon>
        <taxon>Trichoderma</taxon>
    </lineage>
</organism>
<sequence length="124" mass="13725">MCQYSFVHYHHQLPCTHPASLVPRYSYCAAAAINPATNQYSPCAATTVFASPEDTGEDPCARGNCLISPACRSGTCRLQDLNGRWVCCKCKRGGNVYRSCHHRKKGCPDTFCYHDICDKCTPDV</sequence>
<name>A0A024RXI8_HYPJR</name>
<evidence type="ECO:0000313" key="1">
    <source>
        <dbReference type="EMBL" id="ETR97582.1"/>
    </source>
</evidence>
<evidence type="ECO:0000313" key="2">
    <source>
        <dbReference type="Proteomes" id="UP000024376"/>
    </source>
</evidence>
<dbReference type="Proteomes" id="UP000024376">
    <property type="component" value="Unassembled WGS sequence"/>
</dbReference>
<protein>
    <submittedName>
        <fullName evidence="1">Uncharacterized protein</fullName>
    </submittedName>
</protein>
<proteinExistence type="predicted"/>
<dbReference type="AlphaFoldDB" id="A0A024RXI8"/>